<gene>
    <name evidence="4" type="ORF">CQ394_14850</name>
</gene>
<sequence length="286" mass="33231">MIIVRVKKCSVLTESEKNEILNLENMAFKEEQLENHAFLSNEINFDKNLECFYMAYDDNKLIGFLTTFIPTSNDAEILAVVHPEYRQKGCFSMLFEAAKEILLCAGIKNILLVIETKSKSGLKALKKFEEYKLEHSEYRMSYEKSDTIPKYNDLFFSEVNYENKKIFSDITLDAFNDLDENDSFIDRVIECENRVGYIAYKNDTPIGVFDYNYEDSDAFLYGVAIHGDYRGKGFGKQLIGFALEEGLKKRNKVVLDVDSNNPIAFNLYKKCGFKIDFQVDYYKYKI</sequence>
<dbReference type="Proteomes" id="UP000220840">
    <property type="component" value="Unassembled WGS sequence"/>
</dbReference>
<protein>
    <submittedName>
        <fullName evidence="4">N-acetyltransferase</fullName>
    </submittedName>
</protein>
<evidence type="ECO:0000259" key="3">
    <source>
        <dbReference type="PROSITE" id="PS51186"/>
    </source>
</evidence>
<keyword evidence="2" id="KW-0012">Acyltransferase</keyword>
<dbReference type="EMBL" id="PDCJ01000002">
    <property type="protein sequence ID" value="PEG29923.1"/>
    <property type="molecule type" value="Genomic_DNA"/>
</dbReference>
<dbReference type="CDD" id="cd04301">
    <property type="entry name" value="NAT_SF"/>
    <property type="match status" value="2"/>
</dbReference>
<keyword evidence="5" id="KW-1185">Reference proteome</keyword>
<proteinExistence type="predicted"/>
<evidence type="ECO:0000313" key="5">
    <source>
        <dbReference type="Proteomes" id="UP000220840"/>
    </source>
</evidence>
<comment type="caution">
    <text evidence="4">The sequence shown here is derived from an EMBL/GenBank/DDBJ whole genome shotgun (WGS) entry which is preliminary data.</text>
</comment>
<dbReference type="InterPro" id="IPR050680">
    <property type="entry name" value="YpeA/RimI_acetyltransf"/>
</dbReference>
<organism evidence="4 5">
    <name type="scientific">Clostridium neonatale</name>
    <dbReference type="NCBI Taxonomy" id="137838"/>
    <lineage>
        <taxon>Bacteria</taxon>
        <taxon>Bacillati</taxon>
        <taxon>Bacillota</taxon>
        <taxon>Clostridia</taxon>
        <taxon>Eubacteriales</taxon>
        <taxon>Clostridiaceae</taxon>
        <taxon>Clostridium</taxon>
    </lineage>
</organism>
<evidence type="ECO:0000256" key="1">
    <source>
        <dbReference type="ARBA" id="ARBA00022679"/>
    </source>
</evidence>
<name>A0A2A7MET0_9CLOT</name>
<keyword evidence="1 4" id="KW-0808">Transferase</keyword>
<reference evidence="4 5" key="1">
    <citation type="submission" date="2017-10" db="EMBL/GenBank/DDBJ databases">
        <title>Effective Description of Clostridium neonatale sp. nov. linked to necrotizing enterocolitis in neonates and a clarification of species assignable to the genus Clostridium (Prazmowski 1880) emend. Lawson and Rainey 2016.</title>
        <authorList>
            <person name="Bernard K."/>
            <person name="Burdz T."/>
            <person name="Wiebe D."/>
            <person name="Balcewich B."/>
            <person name="Alfa M."/>
            <person name="Bernier A.-M."/>
        </authorList>
    </citation>
    <scope>NUCLEOTIDE SEQUENCE [LARGE SCALE GENOMIC DNA]</scope>
    <source>
        <strain evidence="4 5">LCDC99A005</strain>
    </source>
</reference>
<feature type="domain" description="N-acetyltransferase" evidence="3">
    <location>
        <begin position="7"/>
        <end position="145"/>
    </location>
</feature>
<dbReference type="GO" id="GO:0016747">
    <property type="term" value="F:acyltransferase activity, transferring groups other than amino-acyl groups"/>
    <property type="evidence" value="ECO:0007669"/>
    <property type="project" value="InterPro"/>
</dbReference>
<evidence type="ECO:0000313" key="4">
    <source>
        <dbReference type="EMBL" id="PEG29923.1"/>
    </source>
</evidence>
<dbReference type="PROSITE" id="PS51186">
    <property type="entry name" value="GNAT"/>
    <property type="match status" value="2"/>
</dbReference>
<feature type="domain" description="N-acetyltransferase" evidence="3">
    <location>
        <begin position="154"/>
        <end position="286"/>
    </location>
</feature>
<dbReference type="InterPro" id="IPR016181">
    <property type="entry name" value="Acyl_CoA_acyltransferase"/>
</dbReference>
<accession>A0A2A7MET0</accession>
<dbReference type="Pfam" id="PF00583">
    <property type="entry name" value="Acetyltransf_1"/>
    <property type="match status" value="2"/>
</dbReference>
<dbReference type="InterPro" id="IPR000182">
    <property type="entry name" value="GNAT_dom"/>
</dbReference>
<dbReference type="STRING" id="137838.GCA_001458595_01201"/>
<dbReference type="Gene3D" id="3.40.630.30">
    <property type="match status" value="2"/>
</dbReference>
<dbReference type="SUPFAM" id="SSF55729">
    <property type="entry name" value="Acyl-CoA N-acyltransferases (Nat)"/>
    <property type="match status" value="2"/>
</dbReference>
<dbReference type="AlphaFoldDB" id="A0A2A7MET0"/>
<evidence type="ECO:0000256" key="2">
    <source>
        <dbReference type="ARBA" id="ARBA00023315"/>
    </source>
</evidence>
<dbReference type="PANTHER" id="PTHR43420">
    <property type="entry name" value="ACETYLTRANSFERASE"/>
    <property type="match status" value="1"/>
</dbReference>